<name>A0ABQ4CW09_9ACTN</name>
<dbReference type="PANTHER" id="PTHR42759:SF5">
    <property type="entry name" value="METHANOL DEHYDROGENASE REGULATOR"/>
    <property type="match status" value="1"/>
</dbReference>
<dbReference type="InterPro" id="IPR041628">
    <property type="entry name" value="ChlI/MoxR_AAA_lid"/>
</dbReference>
<evidence type="ECO:0000313" key="4">
    <source>
        <dbReference type="Proteomes" id="UP000604117"/>
    </source>
</evidence>
<dbReference type="Gene3D" id="3.40.50.300">
    <property type="entry name" value="P-loop containing nucleotide triphosphate hydrolases"/>
    <property type="match status" value="1"/>
</dbReference>
<evidence type="ECO:0000259" key="2">
    <source>
        <dbReference type="Pfam" id="PF17863"/>
    </source>
</evidence>
<dbReference type="CDD" id="cd00009">
    <property type="entry name" value="AAA"/>
    <property type="match status" value="1"/>
</dbReference>
<comment type="caution">
    <text evidence="3">The sequence shown here is derived from an EMBL/GenBank/DDBJ whole genome shotgun (WGS) entry which is preliminary data.</text>
</comment>
<gene>
    <name evidence="3" type="ORF">Asi02nite_50090</name>
</gene>
<accession>A0ABQ4CW09</accession>
<feature type="domain" description="ATPase AAA-3" evidence="1">
    <location>
        <begin position="46"/>
        <end position="176"/>
    </location>
</feature>
<organism evidence="3 4">
    <name type="scientific">Asanoa siamensis</name>
    <dbReference type="NCBI Taxonomy" id="926357"/>
    <lineage>
        <taxon>Bacteria</taxon>
        <taxon>Bacillati</taxon>
        <taxon>Actinomycetota</taxon>
        <taxon>Actinomycetes</taxon>
        <taxon>Micromonosporales</taxon>
        <taxon>Micromonosporaceae</taxon>
        <taxon>Asanoa</taxon>
    </lineage>
</organism>
<proteinExistence type="predicted"/>
<reference evidence="3 4" key="1">
    <citation type="submission" date="2021-01" db="EMBL/GenBank/DDBJ databases">
        <title>Whole genome shotgun sequence of Asanoa siamensis NBRC 107932.</title>
        <authorList>
            <person name="Komaki H."/>
            <person name="Tamura T."/>
        </authorList>
    </citation>
    <scope>NUCLEOTIDE SEQUENCE [LARGE SCALE GENOMIC DNA]</scope>
    <source>
        <strain evidence="3 4">NBRC 107932</strain>
    </source>
</reference>
<protein>
    <submittedName>
        <fullName evidence="3">MoxR-like ATPase</fullName>
    </submittedName>
</protein>
<evidence type="ECO:0000259" key="1">
    <source>
        <dbReference type="Pfam" id="PF07726"/>
    </source>
</evidence>
<dbReference type="RefSeq" id="WP_239127049.1">
    <property type="nucleotide sequence ID" value="NZ_BONE01000044.1"/>
</dbReference>
<dbReference type="Proteomes" id="UP000604117">
    <property type="component" value="Unassembled WGS sequence"/>
</dbReference>
<dbReference type="EMBL" id="BONE01000044">
    <property type="protein sequence ID" value="GIF75491.1"/>
    <property type="molecule type" value="Genomic_DNA"/>
</dbReference>
<dbReference type="PIRSF" id="PIRSF002849">
    <property type="entry name" value="AAA_ATPase_chaperone_MoxR_prd"/>
    <property type="match status" value="1"/>
</dbReference>
<dbReference type="PANTHER" id="PTHR42759">
    <property type="entry name" value="MOXR FAMILY PROTEIN"/>
    <property type="match status" value="1"/>
</dbReference>
<dbReference type="Gene3D" id="1.10.8.80">
    <property type="entry name" value="Magnesium chelatase subunit I, C-Terminal domain"/>
    <property type="match status" value="1"/>
</dbReference>
<dbReference type="Pfam" id="PF17863">
    <property type="entry name" value="AAA_lid_2"/>
    <property type="match status" value="1"/>
</dbReference>
<dbReference type="InterPro" id="IPR011703">
    <property type="entry name" value="ATPase_AAA-3"/>
</dbReference>
<dbReference type="InterPro" id="IPR050764">
    <property type="entry name" value="CbbQ/NirQ/NorQ/GpvN"/>
</dbReference>
<evidence type="ECO:0000313" key="3">
    <source>
        <dbReference type="EMBL" id="GIF75491.1"/>
    </source>
</evidence>
<sequence length="351" mass="38332">MKDLVPVPVYEVGRMARAVLDSVGSVVVGKRDALELVLAGILAGGHVLLEDLPGLGKTLTARSFAQALGLDFRRLQFTPDLLPADVTGSFLYDQRRADFSFRAGPVFTNLLLADEINRTPPKTQSALLEAMQEKQVSVEGVTYRLDPPFHVLATANPIEYEGTYPLPEAQLDRFLLRVSFGYPNRDEEWEVLQRRMSRRREEAELEPVVDAGTLRGMQAAIEDVAVEDSIGRYIVDLTAATREHASVLVGASPRGSLALLLLARAKAVLAGRDYVVPEDVKEVAVPALAHRITLRPEMWLRRVDPSFVVSEVLAQTPAPASGALPSYNALTDTNPGVRLAEVPAPSRHASQ</sequence>
<dbReference type="Pfam" id="PF07726">
    <property type="entry name" value="AAA_3"/>
    <property type="match status" value="1"/>
</dbReference>
<keyword evidence="4" id="KW-1185">Reference proteome</keyword>
<feature type="domain" description="ChlI/MoxR AAA lid" evidence="2">
    <location>
        <begin position="240"/>
        <end position="297"/>
    </location>
</feature>
<dbReference type="SUPFAM" id="SSF52540">
    <property type="entry name" value="P-loop containing nucleoside triphosphate hydrolases"/>
    <property type="match status" value="1"/>
</dbReference>
<dbReference type="InterPro" id="IPR027417">
    <property type="entry name" value="P-loop_NTPase"/>
</dbReference>